<dbReference type="Proteomes" id="UP000031643">
    <property type="component" value="Chromosome"/>
</dbReference>
<evidence type="ECO:0000313" key="2">
    <source>
        <dbReference type="Proteomes" id="UP000031643"/>
    </source>
</evidence>
<dbReference type="HOGENOM" id="CLU_3292261_0_0_5"/>
<organism evidence="1 2">
    <name type="scientific">Methyloceanibacter caenitepidi</name>
    <dbReference type="NCBI Taxonomy" id="1384459"/>
    <lineage>
        <taxon>Bacteria</taxon>
        <taxon>Pseudomonadati</taxon>
        <taxon>Pseudomonadota</taxon>
        <taxon>Alphaproteobacteria</taxon>
        <taxon>Hyphomicrobiales</taxon>
        <taxon>Hyphomicrobiaceae</taxon>
        <taxon>Methyloceanibacter</taxon>
    </lineage>
</organism>
<dbReference type="AlphaFoldDB" id="A0A0A8K1L2"/>
<protein>
    <submittedName>
        <fullName evidence="1">Uncharacterized protein</fullName>
    </submittedName>
</protein>
<evidence type="ECO:0000313" key="1">
    <source>
        <dbReference type="EMBL" id="BAQ16706.1"/>
    </source>
</evidence>
<gene>
    <name evidence="1" type="ORF">GL4_1248</name>
</gene>
<dbReference type="EMBL" id="AP014648">
    <property type="protein sequence ID" value="BAQ16706.1"/>
    <property type="molecule type" value="Genomic_DNA"/>
</dbReference>
<name>A0A0A8K1L2_9HYPH</name>
<keyword evidence="2" id="KW-1185">Reference proteome</keyword>
<reference evidence="1 2" key="1">
    <citation type="submission" date="2014-09" db="EMBL/GenBank/DDBJ databases">
        <title>Genome sequencing of Methyloceanibacter caenitepidi Gela4.</title>
        <authorList>
            <person name="Takeuchi M."/>
            <person name="Susumu S."/>
            <person name="Kamagata Y."/>
            <person name="Oshima K."/>
            <person name="Hattori M."/>
            <person name="Iwasaki W."/>
        </authorList>
    </citation>
    <scope>NUCLEOTIDE SEQUENCE [LARGE SCALE GENOMIC DNA]</scope>
    <source>
        <strain evidence="1 2">Gela4</strain>
    </source>
</reference>
<dbReference type="KEGG" id="mcg:GL4_1248"/>
<proteinExistence type="predicted"/>
<accession>A0A0A8K1L2</accession>
<sequence>MNLIEIYMETQPSCTGEVLKIGIEVSLEKSCVMYALLHSS</sequence>